<evidence type="ECO:0000259" key="7">
    <source>
        <dbReference type="Pfam" id="PF19320"/>
    </source>
</evidence>
<name>A0ABP5AJV4_9MICC</name>
<dbReference type="Pfam" id="PF17994">
    <property type="entry name" value="Glft2_N"/>
    <property type="match status" value="1"/>
</dbReference>
<dbReference type="PANTHER" id="PTHR43179:SF12">
    <property type="entry name" value="GALACTOFURANOSYLTRANSFERASE GLFT2"/>
    <property type="match status" value="1"/>
</dbReference>
<evidence type="ECO:0000313" key="9">
    <source>
        <dbReference type="Proteomes" id="UP001500784"/>
    </source>
</evidence>
<comment type="pathway">
    <text evidence="1">Cell wall biogenesis; cell wall polysaccharide biosynthesis.</text>
</comment>
<proteinExistence type="inferred from homology"/>
<feature type="domain" description="Galactofuranosyltransferase-2 C-terminal" evidence="7">
    <location>
        <begin position="478"/>
        <end position="673"/>
    </location>
</feature>
<organism evidence="8 9">
    <name type="scientific">Arthrobacter gandavensis</name>
    <dbReference type="NCBI Taxonomy" id="169960"/>
    <lineage>
        <taxon>Bacteria</taxon>
        <taxon>Bacillati</taxon>
        <taxon>Actinomycetota</taxon>
        <taxon>Actinomycetes</taxon>
        <taxon>Micrococcales</taxon>
        <taxon>Micrococcaceae</taxon>
        <taxon>Arthrobacter</taxon>
    </lineage>
</organism>
<comment type="caution">
    <text evidence="8">The sequence shown here is derived from an EMBL/GenBank/DDBJ whole genome shotgun (WGS) entry which is preliminary data.</text>
</comment>
<evidence type="ECO:0000256" key="1">
    <source>
        <dbReference type="ARBA" id="ARBA00004776"/>
    </source>
</evidence>
<keyword evidence="4" id="KW-0808">Transferase</keyword>
<dbReference type="InterPro" id="IPR029044">
    <property type="entry name" value="Nucleotide-diphossugar_trans"/>
</dbReference>
<protein>
    <submittedName>
        <fullName evidence="8">Glycosyltransferase</fullName>
    </submittedName>
</protein>
<dbReference type="InterPro" id="IPR040492">
    <property type="entry name" value="GlfT2_N"/>
</dbReference>
<evidence type="ECO:0000256" key="4">
    <source>
        <dbReference type="ARBA" id="ARBA00022679"/>
    </source>
</evidence>
<reference evidence="9" key="1">
    <citation type="journal article" date="2019" name="Int. J. Syst. Evol. Microbiol.">
        <title>The Global Catalogue of Microorganisms (GCM) 10K type strain sequencing project: providing services to taxonomists for standard genome sequencing and annotation.</title>
        <authorList>
            <consortium name="The Broad Institute Genomics Platform"/>
            <consortium name="The Broad Institute Genome Sequencing Center for Infectious Disease"/>
            <person name="Wu L."/>
            <person name="Ma J."/>
        </authorList>
    </citation>
    <scope>NUCLEOTIDE SEQUENCE [LARGE SCALE GENOMIC DNA]</scope>
    <source>
        <strain evidence="9">JCM 13316</strain>
    </source>
</reference>
<keyword evidence="9" id="KW-1185">Reference proteome</keyword>
<keyword evidence="3" id="KW-0328">Glycosyltransferase</keyword>
<feature type="domain" description="Galactofuranosyltransferase GlfT2 N-terminal" evidence="6">
    <location>
        <begin position="89"/>
        <end position="200"/>
    </location>
</feature>
<dbReference type="InterPro" id="IPR045699">
    <property type="entry name" value="GlfT2_C"/>
</dbReference>
<dbReference type="Gene3D" id="3.90.550.60">
    <property type="match status" value="1"/>
</dbReference>
<evidence type="ECO:0000313" key="8">
    <source>
        <dbReference type="EMBL" id="GAA1913861.1"/>
    </source>
</evidence>
<accession>A0ABP5AJV4</accession>
<dbReference type="Proteomes" id="UP001500784">
    <property type="component" value="Unassembled WGS sequence"/>
</dbReference>
<feature type="region of interest" description="Disordered" evidence="5">
    <location>
        <begin position="535"/>
        <end position="554"/>
    </location>
</feature>
<sequence>MSKADTVIDLNAAPAGETADSDNAWHTVQRVIFPDQSQMDTVLLYVDTGTAMGAAFNTMDGSMASSSKNAQVTATSSVAAPQGEVHVEDFTSRTSGTARPGQRLSFGTYFNAFAASYWRRWTNVENVRLRVATEGDGVVSVYRSNARGSLQHVETRRVAGDDVSTFELPLKPFGDGGWYWFDLIAGSKPMTLQSAEWQAPGPAKAPGSVTLEITTLNKNDFCLNNLRILADNPDALGYLQEVLIVDQGTKKVKDAPGFAEIEARFNGKLRIIHQGNLGGSGGFARGMYEAVENDSDYALLLDDDVVVEPESIVRMVTFADHCNKPTIVGGHMFDLYNRTVLHTFGETVNPYRFQPDHPIKEQVLGHDFARTNLRTTTWMHRRVDVDYNGWWMCLIPTKVIRDIGLSLPVFIKWDDAEYGLRAKAAGYNTVSLPGSAVWHITWADKDDAVDWQAYFHSRNRIITALLHSPYPHGGRVVREGSFIDVKHLISMQYFTAQTRVMALQDLLAGPDQLHGILAGKLPEIQSMRHEYSEARFEPDPDAFPTPGVSKPPRRGRGFQAPSYFTLVPWAAKTLVRQLTKPVSETSMERPEARVAHVDNKWWRMSQYDSAVVTNADGTAASWYHRDPQKLRELLAEGMRLNAIVLRDWQKLSEEYRQALPRITSLESWKETFEKYSEESK</sequence>
<evidence type="ECO:0000256" key="2">
    <source>
        <dbReference type="ARBA" id="ARBA00006739"/>
    </source>
</evidence>
<dbReference type="EMBL" id="BAAALV010000002">
    <property type="protein sequence ID" value="GAA1913861.1"/>
    <property type="molecule type" value="Genomic_DNA"/>
</dbReference>
<evidence type="ECO:0000256" key="5">
    <source>
        <dbReference type="SAM" id="MobiDB-lite"/>
    </source>
</evidence>
<evidence type="ECO:0000259" key="6">
    <source>
        <dbReference type="Pfam" id="PF17994"/>
    </source>
</evidence>
<dbReference type="Pfam" id="PF13641">
    <property type="entry name" value="Glyco_tranf_2_3"/>
    <property type="match status" value="1"/>
</dbReference>
<dbReference type="SUPFAM" id="SSF53448">
    <property type="entry name" value="Nucleotide-diphospho-sugar transferases"/>
    <property type="match status" value="1"/>
</dbReference>
<dbReference type="PANTHER" id="PTHR43179">
    <property type="entry name" value="RHAMNOSYLTRANSFERASE WBBL"/>
    <property type="match status" value="1"/>
</dbReference>
<gene>
    <name evidence="8" type="ORF">GCM10009688_18470</name>
</gene>
<dbReference type="Pfam" id="PF19320">
    <property type="entry name" value="GlfT2_domain3"/>
    <property type="match status" value="1"/>
</dbReference>
<evidence type="ECO:0000256" key="3">
    <source>
        <dbReference type="ARBA" id="ARBA00022676"/>
    </source>
</evidence>
<comment type="similarity">
    <text evidence="2">Belongs to the glycosyltransferase 2 family.</text>
</comment>